<dbReference type="AlphaFoldDB" id="A0A2T9Y2C5"/>
<evidence type="ECO:0000313" key="2">
    <source>
        <dbReference type="Proteomes" id="UP000245609"/>
    </source>
</evidence>
<proteinExistence type="predicted"/>
<evidence type="ECO:0000313" key="1">
    <source>
        <dbReference type="EMBL" id="PVU86463.1"/>
    </source>
</evidence>
<accession>A0A2T9Y2C5</accession>
<name>A0A2T9Y2C5_9FUNG</name>
<protein>
    <submittedName>
        <fullName evidence="1">Uncharacterized protein</fullName>
    </submittedName>
</protein>
<comment type="caution">
    <text evidence="1">The sequence shown here is derived from an EMBL/GenBank/DDBJ whole genome shotgun (WGS) entry which is preliminary data.</text>
</comment>
<organism evidence="1 2">
    <name type="scientific">Smittium megazygosporum</name>
    <dbReference type="NCBI Taxonomy" id="133381"/>
    <lineage>
        <taxon>Eukaryota</taxon>
        <taxon>Fungi</taxon>
        <taxon>Fungi incertae sedis</taxon>
        <taxon>Zoopagomycota</taxon>
        <taxon>Kickxellomycotina</taxon>
        <taxon>Harpellomycetes</taxon>
        <taxon>Harpellales</taxon>
        <taxon>Legeriomycetaceae</taxon>
        <taxon>Smittium</taxon>
    </lineage>
</organism>
<reference evidence="1 2" key="1">
    <citation type="journal article" date="2018" name="MBio">
        <title>Comparative Genomics Reveals the Core Gene Toolbox for the Fungus-Insect Symbiosis.</title>
        <authorList>
            <person name="Wang Y."/>
            <person name="Stata M."/>
            <person name="Wang W."/>
            <person name="Stajich J.E."/>
            <person name="White M.M."/>
            <person name="Moncalvo J.M."/>
        </authorList>
    </citation>
    <scope>NUCLEOTIDE SEQUENCE [LARGE SCALE GENOMIC DNA]</scope>
    <source>
        <strain evidence="1 2">SC-DP-2</strain>
    </source>
</reference>
<gene>
    <name evidence="1" type="ORF">BB560_006704</name>
</gene>
<keyword evidence="2" id="KW-1185">Reference proteome</keyword>
<dbReference type="EMBL" id="MBFS01003477">
    <property type="protein sequence ID" value="PVU86463.1"/>
    <property type="molecule type" value="Genomic_DNA"/>
</dbReference>
<sequence length="105" mass="12011">MLRLSCSSFSRAVYKPLSRSFFHQPLIPFAWISSSVLLFPPHFCKFSSMSSDSQRSTDAIPIDGKLIARYFFTSLFSIVIHFPSLPPSLHLNILTFLEFPSFTFL</sequence>
<dbReference type="Proteomes" id="UP000245609">
    <property type="component" value="Unassembled WGS sequence"/>
</dbReference>